<keyword evidence="3" id="KW-0949">S-adenosyl-L-methionine</keyword>
<evidence type="ECO:0000256" key="3">
    <source>
        <dbReference type="ARBA" id="ARBA00022691"/>
    </source>
</evidence>
<dbReference type="GO" id="GO:0008168">
    <property type="term" value="F:methyltransferase activity"/>
    <property type="evidence" value="ECO:0007669"/>
    <property type="project" value="UniProtKB-KW"/>
</dbReference>
<dbReference type="Gene3D" id="3.40.50.150">
    <property type="entry name" value="Vaccinia Virus protein VP39"/>
    <property type="match status" value="1"/>
</dbReference>
<dbReference type="PROSITE" id="PS01184">
    <property type="entry name" value="UBIE_2"/>
    <property type="match status" value="1"/>
</dbReference>
<comment type="caution">
    <text evidence="5">The sequence shown here is derived from an EMBL/GenBank/DDBJ whole genome shotgun (WGS) entry which is preliminary data.</text>
</comment>
<organism evidence="5 6">
    <name type="scientific">Halopelagius fulvigenes</name>
    <dbReference type="NCBI Taxonomy" id="1198324"/>
    <lineage>
        <taxon>Archaea</taxon>
        <taxon>Methanobacteriati</taxon>
        <taxon>Methanobacteriota</taxon>
        <taxon>Stenosarchaea group</taxon>
        <taxon>Halobacteria</taxon>
        <taxon>Halobacteriales</taxon>
        <taxon>Haloferacaceae</taxon>
    </lineage>
</organism>
<dbReference type="CDD" id="cd02440">
    <property type="entry name" value="AdoMet_MTases"/>
    <property type="match status" value="1"/>
</dbReference>
<dbReference type="GO" id="GO:0032259">
    <property type="term" value="P:methylation"/>
    <property type="evidence" value="ECO:0007669"/>
    <property type="project" value="UniProtKB-KW"/>
</dbReference>
<dbReference type="InterPro" id="IPR029063">
    <property type="entry name" value="SAM-dependent_MTases_sf"/>
</dbReference>
<keyword evidence="6" id="KW-1185">Reference proteome</keyword>
<evidence type="ECO:0000259" key="4">
    <source>
        <dbReference type="Pfam" id="PF08241"/>
    </source>
</evidence>
<dbReference type="PANTHER" id="PTHR43591">
    <property type="entry name" value="METHYLTRANSFERASE"/>
    <property type="match status" value="1"/>
</dbReference>
<keyword evidence="1 5" id="KW-0489">Methyltransferase</keyword>
<dbReference type="EC" id="2.1.1.-" evidence="5"/>
<proteinExistence type="predicted"/>
<sequence length="186" mass="19940">MGFHTFDVARAESLDDEGRYRYCSREELLALLAPSPGEAVADLGSGTGFYTDDVAPAVGTLYAVDVQAAMHEFYREKGVPPNVELVTADVESLPFADGELDAALSTMVYHEFASDDAVTELGRVLRPDGRLVTVDWSKAGPGEAGPPTDERFGLGDAVSTLEDGGFVVTEAASRRETFVCVARRTE</sequence>
<keyword evidence="2 5" id="KW-0808">Transferase</keyword>
<accession>A0ABD5TYM6</accession>
<dbReference type="AlphaFoldDB" id="A0ABD5TYM6"/>
<dbReference type="PANTHER" id="PTHR43591:SF110">
    <property type="entry name" value="RHODANESE DOMAIN-CONTAINING PROTEIN"/>
    <property type="match status" value="1"/>
</dbReference>
<protein>
    <submittedName>
        <fullName evidence="5">Class I SAM-dependent methyltransferase</fullName>
        <ecNumber evidence="5">2.1.1.-</ecNumber>
    </submittedName>
</protein>
<evidence type="ECO:0000256" key="1">
    <source>
        <dbReference type="ARBA" id="ARBA00022603"/>
    </source>
</evidence>
<evidence type="ECO:0000313" key="5">
    <source>
        <dbReference type="EMBL" id="MFC6825495.1"/>
    </source>
</evidence>
<dbReference type="SUPFAM" id="SSF53335">
    <property type="entry name" value="S-adenosyl-L-methionine-dependent methyltransferases"/>
    <property type="match status" value="1"/>
</dbReference>
<feature type="domain" description="Methyltransferase type 11" evidence="4">
    <location>
        <begin position="42"/>
        <end position="132"/>
    </location>
</feature>
<dbReference type="InterPro" id="IPR013216">
    <property type="entry name" value="Methyltransf_11"/>
</dbReference>
<dbReference type="EMBL" id="JBHSXH010000015">
    <property type="protein sequence ID" value="MFC6825495.1"/>
    <property type="molecule type" value="Genomic_DNA"/>
</dbReference>
<evidence type="ECO:0000256" key="2">
    <source>
        <dbReference type="ARBA" id="ARBA00022679"/>
    </source>
</evidence>
<dbReference type="RefSeq" id="WP_379695771.1">
    <property type="nucleotide sequence ID" value="NZ_JBHSXH010000015.1"/>
</dbReference>
<name>A0ABD5TYM6_9EURY</name>
<dbReference type="Proteomes" id="UP001596408">
    <property type="component" value="Unassembled WGS sequence"/>
</dbReference>
<gene>
    <name evidence="5" type="ORF">ACFQEV_10920</name>
</gene>
<dbReference type="Pfam" id="PF08241">
    <property type="entry name" value="Methyltransf_11"/>
    <property type="match status" value="1"/>
</dbReference>
<reference evidence="5 6" key="1">
    <citation type="journal article" date="2019" name="Int. J. Syst. Evol. Microbiol.">
        <title>The Global Catalogue of Microorganisms (GCM) 10K type strain sequencing project: providing services to taxonomists for standard genome sequencing and annotation.</title>
        <authorList>
            <consortium name="The Broad Institute Genomics Platform"/>
            <consortium name="The Broad Institute Genome Sequencing Center for Infectious Disease"/>
            <person name="Wu L."/>
            <person name="Ma J."/>
        </authorList>
    </citation>
    <scope>NUCLEOTIDE SEQUENCE [LARGE SCALE GENOMIC DNA]</scope>
    <source>
        <strain evidence="5 6">YIM 94188</strain>
    </source>
</reference>
<dbReference type="InterPro" id="IPR023576">
    <property type="entry name" value="UbiE/COQ5_MeTrFase_CS"/>
</dbReference>
<evidence type="ECO:0000313" key="6">
    <source>
        <dbReference type="Proteomes" id="UP001596408"/>
    </source>
</evidence>